<feature type="non-terminal residue" evidence="1">
    <location>
        <position position="231"/>
    </location>
</feature>
<dbReference type="AlphaFoldDB" id="A0A392P3B4"/>
<dbReference type="PANTHER" id="PTHR16166:SF130">
    <property type="entry name" value="PROTEIN SORTING-ASSOCIATED PROTEIN, PUTATIVE (DUF1162)-RELATED"/>
    <property type="match status" value="1"/>
</dbReference>
<dbReference type="GO" id="GO:0006623">
    <property type="term" value="P:protein targeting to vacuole"/>
    <property type="evidence" value="ECO:0007669"/>
    <property type="project" value="TreeGrafter"/>
</dbReference>
<keyword evidence="2" id="KW-1185">Reference proteome</keyword>
<proteinExistence type="predicted"/>
<sequence length="231" mass="25852">MTEEFGNSETSLSLEWSDSIKGGKAVRLSGIFEKLNYRVRKALFVKSVKCSFSTVHCKLKSEGLCVADMHFLIQTIARDVPVAQPEKYATLLKNESSKVSLLEQKEIYLLPTVRMTNLLHSDIDVLLSETDKLNLVGYEKIGKQATISCGSTADFYANPAVIYFTVTLTSSNLSSKPVNSRDCVKKLLKQNTEVQHLDINLDFDGGKFFATLRLYRGNRGMLEVIMSAFVF</sequence>
<evidence type="ECO:0000313" key="2">
    <source>
        <dbReference type="Proteomes" id="UP000265520"/>
    </source>
</evidence>
<dbReference type="InterPro" id="IPR026847">
    <property type="entry name" value="VPS13"/>
</dbReference>
<dbReference type="GO" id="GO:0045053">
    <property type="term" value="P:protein retention in Golgi apparatus"/>
    <property type="evidence" value="ECO:0007669"/>
    <property type="project" value="TreeGrafter"/>
</dbReference>
<organism evidence="1 2">
    <name type="scientific">Trifolium medium</name>
    <dbReference type="NCBI Taxonomy" id="97028"/>
    <lineage>
        <taxon>Eukaryota</taxon>
        <taxon>Viridiplantae</taxon>
        <taxon>Streptophyta</taxon>
        <taxon>Embryophyta</taxon>
        <taxon>Tracheophyta</taxon>
        <taxon>Spermatophyta</taxon>
        <taxon>Magnoliopsida</taxon>
        <taxon>eudicotyledons</taxon>
        <taxon>Gunneridae</taxon>
        <taxon>Pentapetalae</taxon>
        <taxon>rosids</taxon>
        <taxon>fabids</taxon>
        <taxon>Fabales</taxon>
        <taxon>Fabaceae</taxon>
        <taxon>Papilionoideae</taxon>
        <taxon>50 kb inversion clade</taxon>
        <taxon>NPAAA clade</taxon>
        <taxon>Hologalegina</taxon>
        <taxon>IRL clade</taxon>
        <taxon>Trifolieae</taxon>
        <taxon>Trifolium</taxon>
    </lineage>
</organism>
<protein>
    <submittedName>
        <fullName evidence="1">Vacuolar protein sorting-associated protein</fullName>
    </submittedName>
</protein>
<dbReference type="Proteomes" id="UP000265520">
    <property type="component" value="Unassembled WGS sequence"/>
</dbReference>
<name>A0A392P3B4_9FABA</name>
<dbReference type="PANTHER" id="PTHR16166">
    <property type="entry name" value="VACUOLAR PROTEIN SORTING-ASSOCIATED PROTEIN VPS13"/>
    <property type="match status" value="1"/>
</dbReference>
<dbReference type="EMBL" id="LXQA010059870">
    <property type="protein sequence ID" value="MCI05826.1"/>
    <property type="molecule type" value="Genomic_DNA"/>
</dbReference>
<reference evidence="1 2" key="1">
    <citation type="journal article" date="2018" name="Front. Plant Sci.">
        <title>Red Clover (Trifolium pratense) and Zigzag Clover (T. medium) - A Picture of Genomic Similarities and Differences.</title>
        <authorList>
            <person name="Dluhosova J."/>
            <person name="Istvanek J."/>
            <person name="Nedelnik J."/>
            <person name="Repkova J."/>
        </authorList>
    </citation>
    <scope>NUCLEOTIDE SEQUENCE [LARGE SCALE GENOMIC DNA]</scope>
    <source>
        <strain evidence="2">cv. 10/8</strain>
        <tissue evidence="1">Leaf</tissue>
    </source>
</reference>
<gene>
    <name evidence="1" type="ORF">A2U01_0026879</name>
</gene>
<comment type="caution">
    <text evidence="1">The sequence shown here is derived from an EMBL/GenBank/DDBJ whole genome shotgun (WGS) entry which is preliminary data.</text>
</comment>
<accession>A0A392P3B4</accession>
<evidence type="ECO:0000313" key="1">
    <source>
        <dbReference type="EMBL" id="MCI05826.1"/>
    </source>
</evidence>